<dbReference type="GO" id="GO:0016887">
    <property type="term" value="F:ATP hydrolysis activity"/>
    <property type="evidence" value="ECO:0007669"/>
    <property type="project" value="InterPro"/>
</dbReference>
<keyword evidence="14" id="KW-0234">DNA repair</keyword>
<comment type="similarity">
    <text evidence="3">Belongs to the MORC ATPase protein family.</text>
</comment>
<evidence type="ECO:0000256" key="2">
    <source>
        <dbReference type="ARBA" id="ARBA00004123"/>
    </source>
</evidence>
<dbReference type="SUPFAM" id="SSF55874">
    <property type="entry name" value="ATPase domain of HSP90 chaperone/DNA topoisomerase II/histidine kinase"/>
    <property type="match status" value="1"/>
</dbReference>
<evidence type="ECO:0000256" key="7">
    <source>
        <dbReference type="ARBA" id="ARBA00022763"/>
    </source>
</evidence>
<comment type="cofactor">
    <cofactor evidence="1">
        <name>Mn(2+)</name>
        <dbReference type="ChEBI" id="CHEBI:29035"/>
    </cofactor>
</comment>
<dbReference type="EMBL" id="VAHF01000006">
    <property type="protein sequence ID" value="TXG59741.1"/>
    <property type="molecule type" value="Genomic_DNA"/>
</dbReference>
<dbReference type="InterPro" id="IPR045261">
    <property type="entry name" value="MORC_ATPase"/>
</dbReference>
<keyword evidence="15" id="KW-0539">Nucleus</keyword>
<evidence type="ECO:0000256" key="6">
    <source>
        <dbReference type="ARBA" id="ARBA00022759"/>
    </source>
</evidence>
<dbReference type="PANTHER" id="PTHR23336">
    <property type="entry name" value="ZINC FINGER CW-TYPE COILED-COIL DOMAIN PROTEIN 3"/>
    <property type="match status" value="1"/>
</dbReference>
<dbReference type="Proteomes" id="UP000323000">
    <property type="component" value="Chromosome 6"/>
</dbReference>
<evidence type="ECO:0000256" key="16">
    <source>
        <dbReference type="SAM" id="Coils"/>
    </source>
</evidence>
<reference evidence="21" key="1">
    <citation type="journal article" date="2019" name="Gigascience">
        <title>De novo genome assembly of the endangered Acer yangbiense, a plant species with extremely small populations endemic to Yunnan Province, China.</title>
        <authorList>
            <person name="Yang J."/>
            <person name="Wariss H.M."/>
            <person name="Tao L."/>
            <person name="Zhang R."/>
            <person name="Yun Q."/>
            <person name="Hollingsworth P."/>
            <person name="Dao Z."/>
            <person name="Luo G."/>
            <person name="Guo H."/>
            <person name="Ma Y."/>
            <person name="Sun W."/>
        </authorList>
    </citation>
    <scope>NUCLEOTIDE SEQUENCE [LARGE SCALE GENOMIC DNA]</scope>
    <source>
        <strain evidence="21">cv. Malutang</strain>
    </source>
</reference>
<dbReference type="Pfam" id="PF17942">
    <property type="entry name" value="Morc6_S5"/>
    <property type="match status" value="1"/>
</dbReference>
<keyword evidence="18" id="KW-0472">Membrane</keyword>
<evidence type="ECO:0000256" key="8">
    <source>
        <dbReference type="ARBA" id="ARBA00022801"/>
    </source>
</evidence>
<keyword evidence="9" id="KW-0067">ATP-binding</keyword>
<dbReference type="PANTHER" id="PTHR23336:SF50">
    <property type="entry name" value="PROTEIN MICRORCHIDIA 1-RELATED"/>
    <property type="match status" value="1"/>
</dbReference>
<keyword evidence="7" id="KW-0227">DNA damage</keyword>
<dbReference type="GO" id="GO:0006325">
    <property type="term" value="P:chromatin organization"/>
    <property type="evidence" value="ECO:0007669"/>
    <property type="project" value="UniProtKB-KW"/>
</dbReference>
<keyword evidence="4" id="KW-0540">Nuclease</keyword>
<dbReference type="GO" id="GO:0003723">
    <property type="term" value="F:RNA binding"/>
    <property type="evidence" value="ECO:0007669"/>
    <property type="project" value="UniProtKB-KW"/>
</dbReference>
<proteinExistence type="inferred from homology"/>
<dbReference type="OrthoDB" id="757982at2759"/>
<keyword evidence="18" id="KW-0812">Transmembrane</keyword>
<keyword evidence="12 16" id="KW-0175">Coiled coil</keyword>
<keyword evidence="6" id="KW-0255">Endonuclease</keyword>
<evidence type="ECO:0000256" key="1">
    <source>
        <dbReference type="ARBA" id="ARBA00001936"/>
    </source>
</evidence>
<sequence length="672" mass="76141">MPPKSEKPVDLVEIPSDDDDNVTPTAEAARASTTTTTTTTTSQSSRPPQVSKTTPQSKPPVPVDKTTDVASRSFWKAGNFAVASTNKLAFVPATLEHARVHPKFLHSNATSHKWAFGAIAELLDNSVDEIQNGATFVKVDKIDIMKDKSPALLFQDDGGGMDPGSLRKCMSLGYSSKKTNKTIGQYGNGFKTSTMRLGADAIVFSRPTSKATQSIGLLSYTFLRKTGQDDVIVPMIDFDISGHWAEPIIYGSQDDWTFNLKTILEWSPFASKDELMQQFEDIGPHGTKVIIYNLWLNDEGVYELSFDDYDEDIRLRDETNSGNMTILRKKILELQSNISYRIRFSLRDYVSLLYLRKFENFQIILRGKPIKQFDITDVLMYRKVMLYRPQLATGLKGVAVETTIGFIKKTLVGSISGVNVYHKNRLIKPFWKVVGDGSARGNGVVGVLEVNFIEPTHDKQDFERSSLFVRMESRLKQMIYDYWFVYLFIYFLAKSYQFFVWTYRKGYRHLIGDQLPGSSAHDTQKGGPAQPYVGNATNMHKQLPADHHNVGCSSNIQKEMHLGQAIVGRQANVRQDLRNEQPIQPTIDLTDGHEVTSEGDPMSLSVDQICEENIKLFMRCEEEMMKENDLKHTIEELEKELEQMKRKCEQLSVHLETRKKQNSSDQQMEKVS</sequence>
<keyword evidence="11" id="KW-0694">RNA-binding</keyword>
<evidence type="ECO:0000313" key="20">
    <source>
        <dbReference type="EMBL" id="TXG59741.1"/>
    </source>
</evidence>
<dbReference type="GO" id="GO:0004519">
    <property type="term" value="F:endonuclease activity"/>
    <property type="evidence" value="ECO:0007669"/>
    <property type="project" value="UniProtKB-KW"/>
</dbReference>
<gene>
    <name evidence="20" type="ORF">EZV62_014314</name>
</gene>
<evidence type="ECO:0000259" key="19">
    <source>
        <dbReference type="Pfam" id="PF17942"/>
    </source>
</evidence>
<evidence type="ECO:0000256" key="9">
    <source>
        <dbReference type="ARBA" id="ARBA00022840"/>
    </source>
</evidence>
<evidence type="ECO:0000256" key="14">
    <source>
        <dbReference type="ARBA" id="ARBA00023204"/>
    </source>
</evidence>
<dbReference type="Pfam" id="PF13589">
    <property type="entry name" value="HATPase_c_3"/>
    <property type="match status" value="1"/>
</dbReference>
<dbReference type="FunFam" id="3.30.565.10:FF:000075">
    <property type="entry name" value="MORC family CW-type zinc finger protein 4"/>
    <property type="match status" value="1"/>
</dbReference>
<protein>
    <recommendedName>
        <fullName evidence="19">Morc S5 domain-containing protein</fullName>
    </recommendedName>
</protein>
<name>A0A5C7HRQ6_9ROSI</name>
<evidence type="ECO:0000256" key="4">
    <source>
        <dbReference type="ARBA" id="ARBA00022722"/>
    </source>
</evidence>
<dbReference type="GO" id="GO:0006281">
    <property type="term" value="P:DNA repair"/>
    <property type="evidence" value="ECO:0007669"/>
    <property type="project" value="UniProtKB-KW"/>
</dbReference>
<dbReference type="InterPro" id="IPR041006">
    <property type="entry name" value="Morc_S5"/>
</dbReference>
<feature type="compositionally biased region" description="Polar residues" evidence="17">
    <location>
        <begin position="46"/>
        <end position="56"/>
    </location>
</feature>
<dbReference type="GO" id="GO:0005524">
    <property type="term" value="F:ATP binding"/>
    <property type="evidence" value="ECO:0007669"/>
    <property type="project" value="UniProtKB-KW"/>
</dbReference>
<dbReference type="GO" id="GO:0005634">
    <property type="term" value="C:nucleus"/>
    <property type="evidence" value="ECO:0007669"/>
    <property type="project" value="UniProtKB-SubCell"/>
</dbReference>
<keyword evidence="13" id="KW-0943">RNA-mediated gene silencing</keyword>
<evidence type="ECO:0000256" key="10">
    <source>
        <dbReference type="ARBA" id="ARBA00022853"/>
    </source>
</evidence>
<keyword evidence="10" id="KW-0156">Chromatin regulator</keyword>
<dbReference type="GO" id="GO:0031047">
    <property type="term" value="P:regulatory ncRNA-mediated gene silencing"/>
    <property type="evidence" value="ECO:0007669"/>
    <property type="project" value="UniProtKB-KW"/>
</dbReference>
<organism evidence="20 21">
    <name type="scientific">Acer yangbiense</name>
    <dbReference type="NCBI Taxonomy" id="1000413"/>
    <lineage>
        <taxon>Eukaryota</taxon>
        <taxon>Viridiplantae</taxon>
        <taxon>Streptophyta</taxon>
        <taxon>Embryophyta</taxon>
        <taxon>Tracheophyta</taxon>
        <taxon>Spermatophyta</taxon>
        <taxon>Magnoliopsida</taxon>
        <taxon>eudicotyledons</taxon>
        <taxon>Gunneridae</taxon>
        <taxon>Pentapetalae</taxon>
        <taxon>rosids</taxon>
        <taxon>malvids</taxon>
        <taxon>Sapindales</taxon>
        <taxon>Sapindaceae</taxon>
        <taxon>Hippocastanoideae</taxon>
        <taxon>Acereae</taxon>
        <taxon>Acer</taxon>
    </lineage>
</organism>
<evidence type="ECO:0000256" key="15">
    <source>
        <dbReference type="ARBA" id="ARBA00023242"/>
    </source>
</evidence>
<evidence type="ECO:0000256" key="17">
    <source>
        <dbReference type="SAM" id="MobiDB-lite"/>
    </source>
</evidence>
<evidence type="ECO:0000256" key="12">
    <source>
        <dbReference type="ARBA" id="ARBA00023054"/>
    </source>
</evidence>
<feature type="coiled-coil region" evidence="16">
    <location>
        <begin position="620"/>
        <end position="661"/>
    </location>
</feature>
<dbReference type="InterPro" id="IPR036890">
    <property type="entry name" value="HATPase_C_sf"/>
</dbReference>
<feature type="domain" description="Morc S5" evidence="19">
    <location>
        <begin position="344"/>
        <end position="483"/>
    </location>
</feature>
<evidence type="ECO:0000256" key="18">
    <source>
        <dbReference type="SAM" id="Phobius"/>
    </source>
</evidence>
<evidence type="ECO:0000256" key="3">
    <source>
        <dbReference type="ARBA" id="ARBA00007845"/>
    </source>
</evidence>
<evidence type="ECO:0000313" key="21">
    <source>
        <dbReference type="Proteomes" id="UP000323000"/>
    </source>
</evidence>
<keyword evidence="21" id="KW-1185">Reference proteome</keyword>
<evidence type="ECO:0000256" key="11">
    <source>
        <dbReference type="ARBA" id="ARBA00022884"/>
    </source>
</evidence>
<keyword evidence="8" id="KW-0378">Hydrolase</keyword>
<dbReference type="GO" id="GO:0031349">
    <property type="term" value="P:positive regulation of defense response"/>
    <property type="evidence" value="ECO:0007669"/>
    <property type="project" value="UniProtKB-ARBA"/>
</dbReference>
<keyword evidence="5" id="KW-0547">Nucleotide-binding</keyword>
<evidence type="ECO:0000256" key="13">
    <source>
        <dbReference type="ARBA" id="ARBA00023158"/>
    </source>
</evidence>
<evidence type="ECO:0000256" key="5">
    <source>
        <dbReference type="ARBA" id="ARBA00022741"/>
    </source>
</evidence>
<feature type="region of interest" description="Disordered" evidence="17">
    <location>
        <begin position="1"/>
        <end position="66"/>
    </location>
</feature>
<dbReference type="Gene3D" id="3.30.565.10">
    <property type="entry name" value="Histidine kinase-like ATPase, C-terminal domain"/>
    <property type="match status" value="1"/>
</dbReference>
<keyword evidence="18" id="KW-1133">Transmembrane helix</keyword>
<feature type="compositionally biased region" description="Low complexity" evidence="17">
    <location>
        <begin position="23"/>
        <end position="45"/>
    </location>
</feature>
<comment type="subcellular location">
    <subcellularLocation>
        <location evidence="2">Nucleus</location>
    </subcellularLocation>
</comment>
<accession>A0A5C7HRQ6</accession>
<feature type="compositionally biased region" description="Basic and acidic residues" evidence="17">
    <location>
        <begin position="1"/>
        <end position="10"/>
    </location>
</feature>
<dbReference type="AlphaFoldDB" id="A0A5C7HRQ6"/>
<comment type="caution">
    <text evidence="20">The sequence shown here is derived from an EMBL/GenBank/DDBJ whole genome shotgun (WGS) entry which is preliminary data.</text>
</comment>
<feature type="transmembrane region" description="Helical" evidence="18">
    <location>
        <begin position="483"/>
        <end position="503"/>
    </location>
</feature>